<dbReference type="RefSeq" id="WP_088650873.1">
    <property type="nucleotide sequence ID" value="NZ_AQQR01000006.1"/>
</dbReference>
<dbReference type="Gene3D" id="3.40.30.10">
    <property type="entry name" value="Glutaredoxin"/>
    <property type="match status" value="1"/>
</dbReference>
<name>A0A225NG60_9RHOB</name>
<dbReference type="SUPFAM" id="SSF52833">
    <property type="entry name" value="Thioredoxin-like"/>
    <property type="match status" value="1"/>
</dbReference>
<keyword evidence="4" id="KW-1185">Reference proteome</keyword>
<dbReference type="PANTHER" id="PTHR30041">
    <property type="entry name" value="ARSENATE REDUCTASE"/>
    <property type="match status" value="1"/>
</dbReference>
<dbReference type="AlphaFoldDB" id="A0A225NG60"/>
<dbReference type="InterPro" id="IPR006660">
    <property type="entry name" value="Arsenate_reductase-like"/>
</dbReference>
<evidence type="ECO:0000313" key="3">
    <source>
        <dbReference type="EMBL" id="OWU72558.1"/>
    </source>
</evidence>
<dbReference type="Pfam" id="PF03960">
    <property type="entry name" value="ArsC"/>
    <property type="match status" value="1"/>
</dbReference>
<proteinExistence type="inferred from homology"/>
<dbReference type="EMBL" id="AQQR01000006">
    <property type="protein sequence ID" value="OWU72558.1"/>
    <property type="molecule type" value="Genomic_DNA"/>
</dbReference>
<dbReference type="PANTHER" id="PTHR30041:SF8">
    <property type="entry name" value="PROTEIN YFFB"/>
    <property type="match status" value="1"/>
</dbReference>
<accession>A0A225NG60</accession>
<evidence type="ECO:0000256" key="1">
    <source>
        <dbReference type="ARBA" id="ARBA00007198"/>
    </source>
</evidence>
<comment type="similarity">
    <text evidence="1 2">Belongs to the ArsC family.</text>
</comment>
<dbReference type="InterPro" id="IPR036249">
    <property type="entry name" value="Thioredoxin-like_sf"/>
</dbReference>
<evidence type="ECO:0000256" key="2">
    <source>
        <dbReference type="PROSITE-ProRule" id="PRU01282"/>
    </source>
</evidence>
<dbReference type="Proteomes" id="UP000215377">
    <property type="component" value="Unassembled WGS sequence"/>
</dbReference>
<comment type="caution">
    <text evidence="3">The sequence shown here is derived from an EMBL/GenBank/DDBJ whole genome shotgun (WGS) entry which is preliminary data.</text>
</comment>
<protein>
    <submittedName>
        <fullName evidence="3">Arsenate reductase</fullName>
    </submittedName>
</protein>
<gene>
    <name evidence="3" type="ORF">ATO3_15910</name>
</gene>
<reference evidence="3 4" key="1">
    <citation type="submission" date="2013-04" db="EMBL/GenBank/DDBJ databases">
        <title>Oceanicola sp. 22II1-22F33 Genome Sequencing.</title>
        <authorList>
            <person name="Lai Q."/>
            <person name="Li G."/>
            <person name="Shao Z."/>
        </authorList>
    </citation>
    <scope>NUCLEOTIDE SEQUENCE [LARGE SCALE GENOMIC DNA]</scope>
    <source>
        <strain evidence="3 4">22II1-22F33</strain>
    </source>
</reference>
<sequence length="105" mass="11951">MRIYGIKTCDTCRKAIRAFPYAQFIDIRASGLPDALRARALEEFGEALINRRSTTWRELDAAERERAPQDLLSDHPVLMKRPLIEDDEDGLHLGWTKEVQAALGV</sequence>
<dbReference type="PROSITE" id="PS51353">
    <property type="entry name" value="ARSC"/>
    <property type="match status" value="1"/>
</dbReference>
<evidence type="ECO:0000313" key="4">
    <source>
        <dbReference type="Proteomes" id="UP000215377"/>
    </source>
</evidence>
<dbReference type="OrthoDB" id="9803749at2"/>
<organism evidence="3 4">
    <name type="scientific">Marinibacterium profundimaris</name>
    <dbReference type="NCBI Taxonomy" id="1679460"/>
    <lineage>
        <taxon>Bacteria</taxon>
        <taxon>Pseudomonadati</taxon>
        <taxon>Pseudomonadota</taxon>
        <taxon>Alphaproteobacteria</taxon>
        <taxon>Rhodobacterales</taxon>
        <taxon>Paracoccaceae</taxon>
        <taxon>Marinibacterium</taxon>
    </lineage>
</organism>